<evidence type="ECO:0000313" key="3">
    <source>
        <dbReference type="EMBL" id="QER66986.1"/>
    </source>
</evidence>
<dbReference type="InterPro" id="IPR050300">
    <property type="entry name" value="GDXG_lipolytic_enzyme"/>
</dbReference>
<gene>
    <name evidence="3" type="ORF">F0161_03235</name>
</gene>
<dbReference type="KEGG" id="lnn:F0161_03235"/>
<evidence type="ECO:0000313" key="4">
    <source>
        <dbReference type="Proteomes" id="UP000325295"/>
    </source>
</evidence>
<dbReference type="PANTHER" id="PTHR48081:SF6">
    <property type="entry name" value="PEPTIDASE S9 PROLYL OLIGOPEPTIDASE CATALYTIC DOMAIN-CONTAINING PROTEIN"/>
    <property type="match status" value="1"/>
</dbReference>
<dbReference type="Gene3D" id="3.40.50.1820">
    <property type="entry name" value="alpha/beta hydrolase"/>
    <property type="match status" value="1"/>
</dbReference>
<evidence type="ECO:0000259" key="2">
    <source>
        <dbReference type="Pfam" id="PF20434"/>
    </source>
</evidence>
<dbReference type="InterPro" id="IPR029058">
    <property type="entry name" value="AB_hydrolase_fold"/>
</dbReference>
<dbReference type="SUPFAM" id="SSF53474">
    <property type="entry name" value="alpha/beta-Hydrolases"/>
    <property type="match status" value="1"/>
</dbReference>
<dbReference type="PANTHER" id="PTHR48081">
    <property type="entry name" value="AB HYDROLASE SUPERFAMILY PROTEIN C4A8.06C"/>
    <property type="match status" value="1"/>
</dbReference>
<evidence type="ECO:0000256" key="1">
    <source>
        <dbReference type="ARBA" id="ARBA00022801"/>
    </source>
</evidence>
<keyword evidence="1 3" id="KW-0378">Hydrolase</keyword>
<dbReference type="AlphaFoldDB" id="A0A5P1WZJ3"/>
<dbReference type="EMBL" id="CP043939">
    <property type="protein sequence ID" value="QER66986.1"/>
    <property type="molecule type" value="Genomic_DNA"/>
</dbReference>
<feature type="domain" description="BD-FAE-like" evidence="2">
    <location>
        <begin position="22"/>
        <end position="209"/>
    </location>
</feature>
<dbReference type="InterPro" id="IPR049492">
    <property type="entry name" value="BD-FAE-like_dom"/>
</dbReference>
<organism evidence="3 4">
    <name type="scientific">Paucilactobacillus nenjiangensis</name>
    <dbReference type="NCBI Taxonomy" id="1296540"/>
    <lineage>
        <taxon>Bacteria</taxon>
        <taxon>Bacillati</taxon>
        <taxon>Bacillota</taxon>
        <taxon>Bacilli</taxon>
        <taxon>Lactobacillales</taxon>
        <taxon>Lactobacillaceae</taxon>
        <taxon>Paucilactobacillus</taxon>
    </lineage>
</organism>
<dbReference type="Proteomes" id="UP000325295">
    <property type="component" value="Chromosome"/>
</dbReference>
<name>A0A5P1WZJ3_9LACO</name>
<protein>
    <submittedName>
        <fullName evidence="3">Alpha/beta hydrolase</fullName>
    </submittedName>
</protein>
<sequence length="265" mass="29457">MNIQTIPLADDNYQTSASLTTYFTDNQSQVQPALVFVPGGSYTHISLPEAEKTALYFAEHGFRCFILRYSFVNEKSPLLPSPLIEIAKSLKLIRHQATEWQVDPDKIVVMGFSVGGHLISLYNNFWHAPWLAEAAGATSAEMQPNAVILGYPVIDSQLGFPNSAEVEASWTDDPSYYAAQKHVHSTNAPTFLWATDDDPLVPSINSIEYSLALSKQHIPQEFHLFHHGPHGLNLATEATAKDDAHVQPHVAHWTTLVLEWLAKTI</sequence>
<accession>A0A5P1WZJ3</accession>
<dbReference type="OrthoDB" id="9794725at2"/>
<proteinExistence type="predicted"/>
<reference evidence="3 4" key="1">
    <citation type="submission" date="2019-09" db="EMBL/GenBank/DDBJ databases">
        <title>Complete Genome Sequence of Lactobacillus nenjiangensis SH-Y15, isolated from sauerkraut.</title>
        <authorList>
            <person name="Yang H."/>
        </authorList>
    </citation>
    <scope>NUCLEOTIDE SEQUENCE [LARGE SCALE GENOMIC DNA]</scope>
    <source>
        <strain evidence="3 4">SH-Y15</strain>
    </source>
</reference>
<dbReference type="GO" id="GO:0016787">
    <property type="term" value="F:hydrolase activity"/>
    <property type="evidence" value="ECO:0007669"/>
    <property type="project" value="UniProtKB-KW"/>
</dbReference>
<dbReference type="RefSeq" id="WP_150203710.1">
    <property type="nucleotide sequence ID" value="NZ_CP043939.1"/>
</dbReference>
<dbReference type="Pfam" id="PF20434">
    <property type="entry name" value="BD-FAE"/>
    <property type="match status" value="1"/>
</dbReference>
<keyword evidence="4" id="KW-1185">Reference proteome</keyword>